<dbReference type="Pfam" id="PF07228">
    <property type="entry name" value="SpoIIE"/>
    <property type="match status" value="1"/>
</dbReference>
<dbReference type="SMART" id="SM00331">
    <property type="entry name" value="PP2C_SIG"/>
    <property type="match status" value="1"/>
</dbReference>
<evidence type="ECO:0000313" key="2">
    <source>
        <dbReference type="EMBL" id="PYE85599.1"/>
    </source>
</evidence>
<dbReference type="RefSeq" id="WP_110812643.1">
    <property type="nucleotide sequence ID" value="NZ_QJTE01000001.1"/>
</dbReference>
<dbReference type="InterPro" id="IPR003594">
    <property type="entry name" value="HATPase_dom"/>
</dbReference>
<organism evidence="2 3">
    <name type="scientific">Pseudoroseicyclus aestuarii</name>
    <dbReference type="NCBI Taxonomy" id="1795041"/>
    <lineage>
        <taxon>Bacteria</taxon>
        <taxon>Pseudomonadati</taxon>
        <taxon>Pseudomonadota</taxon>
        <taxon>Alphaproteobacteria</taxon>
        <taxon>Rhodobacterales</taxon>
        <taxon>Paracoccaceae</taxon>
        <taxon>Pseudoroseicyclus</taxon>
    </lineage>
</organism>
<dbReference type="PANTHER" id="PTHR35801:SF1">
    <property type="entry name" value="PHOSPHOSERINE PHOSPHATASE RSBX"/>
    <property type="match status" value="1"/>
</dbReference>
<dbReference type="Pfam" id="PF13581">
    <property type="entry name" value="HATPase_c_2"/>
    <property type="match status" value="1"/>
</dbReference>
<dbReference type="InterPro" id="IPR001932">
    <property type="entry name" value="PPM-type_phosphatase-like_dom"/>
</dbReference>
<accession>A0A318SYU1</accession>
<evidence type="ECO:0000259" key="1">
    <source>
        <dbReference type="SMART" id="SM00331"/>
    </source>
</evidence>
<dbReference type="InterPro" id="IPR036890">
    <property type="entry name" value="HATPase_C_sf"/>
</dbReference>
<dbReference type="EMBL" id="QJTE01000001">
    <property type="protein sequence ID" value="PYE85599.1"/>
    <property type="molecule type" value="Genomic_DNA"/>
</dbReference>
<name>A0A318SYU1_9RHOB</name>
<dbReference type="Proteomes" id="UP000248311">
    <property type="component" value="Unassembled WGS sequence"/>
</dbReference>
<dbReference type="InterPro" id="IPR039248">
    <property type="entry name" value="Ptase_RsbX"/>
</dbReference>
<evidence type="ECO:0000313" key="3">
    <source>
        <dbReference type="Proteomes" id="UP000248311"/>
    </source>
</evidence>
<gene>
    <name evidence="2" type="ORF">DFP88_101267</name>
</gene>
<keyword evidence="3" id="KW-1185">Reference proteome</keyword>
<dbReference type="Gene3D" id="3.30.565.10">
    <property type="entry name" value="Histidine kinase-like ATPase, C-terminal domain"/>
    <property type="match status" value="1"/>
</dbReference>
<dbReference type="SUPFAM" id="SSF55874">
    <property type="entry name" value="ATPase domain of HSP90 chaperone/DNA topoisomerase II/histidine kinase"/>
    <property type="match status" value="1"/>
</dbReference>
<reference evidence="2 3" key="1">
    <citation type="submission" date="2018-06" db="EMBL/GenBank/DDBJ databases">
        <title>Genomic Encyclopedia of Type Strains, Phase III (KMG-III): the genomes of soil and plant-associated and newly described type strains.</title>
        <authorList>
            <person name="Whitman W."/>
        </authorList>
    </citation>
    <scope>NUCLEOTIDE SEQUENCE [LARGE SCALE GENOMIC DNA]</scope>
    <source>
        <strain evidence="2 3">CECT 9025</strain>
    </source>
</reference>
<dbReference type="AlphaFoldDB" id="A0A318SYU1"/>
<dbReference type="OrthoDB" id="479131at2"/>
<proteinExistence type="predicted"/>
<dbReference type="SUPFAM" id="SSF81606">
    <property type="entry name" value="PP2C-like"/>
    <property type="match status" value="1"/>
</dbReference>
<dbReference type="PANTHER" id="PTHR35801">
    <property type="entry name" value="PHOSPHOSERINE PHOSPHATASE RSBX"/>
    <property type="match status" value="1"/>
</dbReference>
<dbReference type="InterPro" id="IPR036457">
    <property type="entry name" value="PPM-type-like_dom_sf"/>
</dbReference>
<dbReference type="Gene3D" id="3.60.40.10">
    <property type="entry name" value="PPM-type phosphatase domain"/>
    <property type="match status" value="1"/>
</dbReference>
<feature type="domain" description="PPM-type phosphatase" evidence="1">
    <location>
        <begin position="135"/>
        <end position="328"/>
    </location>
</feature>
<comment type="caution">
    <text evidence="2">The sequence shown here is derived from an EMBL/GenBank/DDBJ whole genome shotgun (WGS) entry which is preliminary data.</text>
</comment>
<protein>
    <submittedName>
        <fullName evidence="2">Anti-sigma regulatory factor (Ser/Thr protein kinase)</fullName>
    </submittedName>
</protein>
<sequence>MKQAVEVTEQSGIAEARRHARALAERADLPELRCDEIAIVASEAATNLLRHGGGGTLLLQVVPGQQGAWLCLAAIDKGPGIPDLDAVLHDGVSTAGSSGNGLGAMKRLSDRFALRSVPGEGTVVLCEFGRGPRRIAGVEVAAFKMNYPGETACGDAWSLRNRDGLLELLAVDGLGHGPKAEIAAQEAVEAFARSGRGDPGSILSALSEGLIGTRGSVAGLAQVEAAEGLVRYAGIGNISALVAGPGGDLHRLVGRDGRIGGRSRGPASDSRRLLPGETVILHSDGLSTLHESEGLRALLREPPGLVAASLMRDHNRGRDDACILVARVTPTETGVAA</sequence>
<dbReference type="CDD" id="cd16934">
    <property type="entry name" value="HATPase_RsbT-like"/>
    <property type="match status" value="1"/>
</dbReference>